<dbReference type="GO" id="GO:0004497">
    <property type="term" value="F:monooxygenase activity"/>
    <property type="evidence" value="ECO:0007669"/>
    <property type="project" value="InterPro"/>
</dbReference>
<reference evidence="6" key="1">
    <citation type="journal article" date="2019" name="Science">
        <title>Mutation of a bHLH transcription factor allowed almond domestication.</title>
        <authorList>
            <person name="Sanchez-Perez R."/>
            <person name="Pavan S."/>
            <person name="Mazzeo R."/>
            <person name="Moldovan C."/>
            <person name="Aiese Cigliano R."/>
            <person name="Del Cueto J."/>
            <person name="Ricciardi F."/>
            <person name="Lotti C."/>
            <person name="Ricciardi L."/>
            <person name="Dicenta F."/>
            <person name="Lopez-Marques R.L."/>
            <person name="Lindberg Moller B."/>
        </authorList>
    </citation>
    <scope>NUCLEOTIDE SEQUENCE</scope>
</reference>
<keyword evidence="4" id="KW-0560">Oxidoreductase</keyword>
<accession>A0A4Y1R6B2</accession>
<evidence type="ECO:0000313" key="6">
    <source>
        <dbReference type="EMBL" id="BBG99516.1"/>
    </source>
</evidence>
<keyword evidence="2" id="KW-0349">Heme</keyword>
<evidence type="ECO:0000256" key="3">
    <source>
        <dbReference type="ARBA" id="ARBA00022723"/>
    </source>
</evidence>
<evidence type="ECO:0000256" key="5">
    <source>
        <dbReference type="ARBA" id="ARBA00023004"/>
    </source>
</evidence>
<comment type="similarity">
    <text evidence="1">Belongs to the cytochrome P450 family.</text>
</comment>
<proteinExistence type="inferred from homology"/>
<feature type="non-terminal residue" evidence="6">
    <location>
        <position position="1"/>
    </location>
</feature>
<dbReference type="PANTHER" id="PTHR47955">
    <property type="entry name" value="CYTOCHROME P450 FAMILY 71 PROTEIN"/>
    <property type="match status" value="1"/>
</dbReference>
<name>A0A4Y1R6B2_PRUDU</name>
<protein>
    <submittedName>
        <fullName evidence="6">Uncharacterized protein</fullName>
    </submittedName>
</protein>
<dbReference type="EMBL" id="AP019299">
    <property type="protein sequence ID" value="BBG99516.1"/>
    <property type="molecule type" value="Genomic_DNA"/>
</dbReference>
<dbReference type="SUPFAM" id="SSF48264">
    <property type="entry name" value="Cytochrome P450"/>
    <property type="match status" value="1"/>
</dbReference>
<evidence type="ECO:0000256" key="1">
    <source>
        <dbReference type="ARBA" id="ARBA00010617"/>
    </source>
</evidence>
<dbReference type="PANTHER" id="PTHR47955:SF8">
    <property type="entry name" value="CYTOCHROME P450 71D11-LIKE"/>
    <property type="match status" value="1"/>
</dbReference>
<organism evidence="6">
    <name type="scientific">Prunus dulcis</name>
    <name type="common">Almond</name>
    <name type="synonym">Amygdalus dulcis</name>
    <dbReference type="NCBI Taxonomy" id="3755"/>
    <lineage>
        <taxon>Eukaryota</taxon>
        <taxon>Viridiplantae</taxon>
        <taxon>Streptophyta</taxon>
        <taxon>Embryophyta</taxon>
        <taxon>Tracheophyta</taxon>
        <taxon>Spermatophyta</taxon>
        <taxon>Magnoliopsida</taxon>
        <taxon>eudicotyledons</taxon>
        <taxon>Gunneridae</taxon>
        <taxon>Pentapetalae</taxon>
        <taxon>rosids</taxon>
        <taxon>fabids</taxon>
        <taxon>Rosales</taxon>
        <taxon>Rosaceae</taxon>
        <taxon>Amygdaloideae</taxon>
        <taxon>Amygdaleae</taxon>
        <taxon>Prunus</taxon>
    </lineage>
</organism>
<evidence type="ECO:0000256" key="2">
    <source>
        <dbReference type="ARBA" id="ARBA00022617"/>
    </source>
</evidence>
<dbReference type="GO" id="GO:0016705">
    <property type="term" value="F:oxidoreductase activity, acting on paired donors, with incorporation or reduction of molecular oxygen"/>
    <property type="evidence" value="ECO:0007669"/>
    <property type="project" value="InterPro"/>
</dbReference>
<evidence type="ECO:0000256" key="4">
    <source>
        <dbReference type="ARBA" id="ARBA00023002"/>
    </source>
</evidence>
<sequence>KKSKVQGKLPAGPKQLHIIGNLHQLIGALPHHAVTNLCKKHGPVMKLQLGKLVLSLFHCRKQRKEVLKINEITCHVYAVEIITYDHSSMITAMELLSVNHVRSFRSIREEEVWDLIKFIASSEGLISRPAFGNKCKYQHEFTTLVGEIIPLVGDFNIADLYPSLTFLCFMSGIKPALLKKHKMKRKASNNTNGDEQDLPEFHLTTNQIKAVALVRPVYSQTIKTFLSYNSSESSATTIESELLRNPRVMEKAQSESSKKHFDYTLRVLSSQEKKRKDARLGQIQKFGLIRNAFKQNVLKVRLQREQFRVAPIWCRYRICPGISFATSNIELGLAQLLCRFNWELTNDTKSEALDTAENFGITERRNNLHVIATSHIPFHK</sequence>
<keyword evidence="5" id="KW-0408">Iron</keyword>
<dbReference type="AlphaFoldDB" id="A0A4Y1R6B2"/>
<dbReference type="InterPro" id="IPR036396">
    <property type="entry name" value="Cyt_P450_sf"/>
</dbReference>
<dbReference type="GO" id="GO:0005506">
    <property type="term" value="F:iron ion binding"/>
    <property type="evidence" value="ECO:0007669"/>
    <property type="project" value="InterPro"/>
</dbReference>
<gene>
    <name evidence="6" type="ORF">Prudu_009231</name>
</gene>
<keyword evidence="3" id="KW-0479">Metal-binding</keyword>
<dbReference type="Gene3D" id="1.10.630.10">
    <property type="entry name" value="Cytochrome P450"/>
    <property type="match status" value="2"/>
</dbReference>
<dbReference type="GO" id="GO:0020037">
    <property type="term" value="F:heme binding"/>
    <property type="evidence" value="ECO:0007669"/>
    <property type="project" value="InterPro"/>
</dbReference>